<evidence type="ECO:0000313" key="3">
    <source>
        <dbReference type="EMBL" id="POE28758.1"/>
    </source>
</evidence>
<name>A0ABD6VV28_9GAMM</name>
<dbReference type="KEGG" id="pcv:BCS7_01195"/>
<dbReference type="RefSeq" id="WP_039493125.1">
    <property type="nucleotide sequence ID" value="NZ_MTAN01000003.1"/>
</dbReference>
<comment type="caution">
    <text evidence="3">The sequence shown here is derived from an EMBL/GenBank/DDBJ whole genome shotgun (WGS) entry which is preliminary data.</text>
</comment>
<reference evidence="2 4" key="1">
    <citation type="submission" date="2014-08" db="EMBL/GenBank/DDBJ databases">
        <title>Genome sequences of NCPPB Pectobacterium isolates.</title>
        <authorList>
            <person name="Glover R.H."/>
            <person name="Sapp M."/>
            <person name="Elphinstone J."/>
        </authorList>
    </citation>
    <scope>NUCLEOTIDE SEQUENCE [LARGE SCALE GENOMIC DNA]</scope>
    <source>
        <strain evidence="2 4">NCPPB3841</strain>
    </source>
</reference>
<dbReference type="EMBL" id="JQOF01000008">
    <property type="protein sequence ID" value="KGA41356.1"/>
    <property type="molecule type" value="Genomic_DNA"/>
</dbReference>
<reference evidence="3 5" key="2">
    <citation type="submission" date="2017-01" db="EMBL/GenBank/DDBJ databases">
        <title>Comparative Genomics of 38 Pectobacterium strains comprising three species revealed the characteristics of Pectobacterium carotovorum.</title>
        <authorList>
            <person name="Xie H."/>
            <person name="Ma Y."/>
            <person name="Li X."/>
        </authorList>
    </citation>
    <scope>NUCLEOTIDE SEQUENCE [LARGE SCALE GENOMIC DNA]</scope>
    <source>
        <strain evidence="3 5">Q142</strain>
    </source>
</reference>
<feature type="signal peptide" evidence="1">
    <location>
        <begin position="1"/>
        <end position="17"/>
    </location>
</feature>
<evidence type="ECO:0000313" key="5">
    <source>
        <dbReference type="Proteomes" id="UP000237274"/>
    </source>
</evidence>
<accession>A0ABD6VV28</accession>
<dbReference type="Proteomes" id="UP000029447">
    <property type="component" value="Unassembled WGS sequence"/>
</dbReference>
<keyword evidence="1" id="KW-0732">Signal</keyword>
<sequence length="120" mass="13561">MRMPCLILLFMSGGLAAQEKAVMFIDSSQPAQSQLVNTINQMLFYSPTLRERLAVEVFDINPREVNFSGELTYIPDRQGLGTARYRPEALPFLICLADGKETLRMSVKIKEQLCLCIQNC</sequence>
<evidence type="ECO:0000256" key="1">
    <source>
        <dbReference type="SAM" id="SignalP"/>
    </source>
</evidence>
<gene>
    <name evidence="3" type="ORF">BV926_00105</name>
    <name evidence="2" type="ORF">KU75_11235</name>
</gene>
<proteinExistence type="predicted"/>
<dbReference type="EMBL" id="MTAO01000001">
    <property type="protein sequence ID" value="POE28758.1"/>
    <property type="molecule type" value="Genomic_DNA"/>
</dbReference>
<dbReference type="Proteomes" id="UP000237274">
    <property type="component" value="Unassembled WGS sequence"/>
</dbReference>
<keyword evidence="4" id="KW-1185">Reference proteome</keyword>
<protein>
    <submittedName>
        <fullName evidence="3">Uncharacterized protein</fullName>
    </submittedName>
</protein>
<evidence type="ECO:0000313" key="4">
    <source>
        <dbReference type="Proteomes" id="UP000029447"/>
    </source>
</evidence>
<dbReference type="AlphaFoldDB" id="A0ABD6VV28"/>
<feature type="chain" id="PRO_5044727253" evidence="1">
    <location>
        <begin position="18"/>
        <end position="120"/>
    </location>
</feature>
<evidence type="ECO:0000313" key="2">
    <source>
        <dbReference type="EMBL" id="KGA41356.1"/>
    </source>
</evidence>
<organism evidence="3 5">
    <name type="scientific">Pectobacterium odoriferum</name>
    <dbReference type="NCBI Taxonomy" id="78398"/>
    <lineage>
        <taxon>Bacteria</taxon>
        <taxon>Pseudomonadati</taxon>
        <taxon>Pseudomonadota</taxon>
        <taxon>Gammaproteobacteria</taxon>
        <taxon>Enterobacterales</taxon>
        <taxon>Pectobacteriaceae</taxon>
        <taxon>Pectobacterium</taxon>
    </lineage>
</organism>